<dbReference type="OrthoDB" id="8481666at2"/>
<dbReference type="Pfam" id="PF09539">
    <property type="entry name" value="DUF2385"/>
    <property type="match status" value="1"/>
</dbReference>
<dbReference type="Proteomes" id="UP000248021">
    <property type="component" value="Unassembled WGS sequence"/>
</dbReference>
<protein>
    <submittedName>
        <fullName evidence="2">Uncharacterized protein (TIGR02301 family)</fullName>
    </submittedName>
</protein>
<dbReference type="InterPro" id="IPR012645">
    <property type="entry name" value="CHP02301"/>
</dbReference>
<proteinExistence type="predicted"/>
<dbReference type="AlphaFoldDB" id="A0A2V3U316"/>
<gene>
    <name evidence="2" type="ORF">C7450_108180</name>
</gene>
<evidence type="ECO:0000256" key="1">
    <source>
        <dbReference type="SAM" id="MobiDB-lite"/>
    </source>
</evidence>
<keyword evidence="3" id="KW-1185">Reference proteome</keyword>
<dbReference type="EMBL" id="QJJK01000008">
    <property type="protein sequence ID" value="PXW56430.1"/>
    <property type="molecule type" value="Genomic_DNA"/>
</dbReference>
<name>A0A2V3U316_9HYPH</name>
<sequence>MHEGHAPPSRQLHHRYRREAEGYRLAAAVALVLAMALPAPAATARSQDGGPWAISAGLGPTAAANGSPDRPALPLHYVLTRDKGAQEQNQDTTGAVSPQATAPSSAPEERPLYEAQMLRLAEVLGALSFLRSLCGASDAPQWYDKMRALIDAEASTPAERERLAGSYNRGFNGYALTYRHCNASAEAAIARFLDEGARLATTITSRFGG</sequence>
<feature type="compositionally biased region" description="Polar residues" evidence="1">
    <location>
        <begin position="86"/>
        <end position="104"/>
    </location>
</feature>
<comment type="caution">
    <text evidence="2">The sequence shown here is derived from an EMBL/GenBank/DDBJ whole genome shotgun (WGS) entry which is preliminary data.</text>
</comment>
<accession>A0A2V3U316</accession>
<dbReference type="NCBIfam" id="TIGR02301">
    <property type="entry name" value="TIGR02301 family protein"/>
    <property type="match status" value="1"/>
</dbReference>
<dbReference type="RefSeq" id="WP_110376172.1">
    <property type="nucleotide sequence ID" value="NZ_JAHBRY010000001.1"/>
</dbReference>
<reference evidence="2 3" key="1">
    <citation type="submission" date="2018-05" db="EMBL/GenBank/DDBJ databases">
        <title>Genomic Encyclopedia of Type Strains, Phase IV (KMG-IV): sequencing the most valuable type-strain genomes for metagenomic binning, comparative biology and taxonomic classification.</title>
        <authorList>
            <person name="Goeker M."/>
        </authorList>
    </citation>
    <scope>NUCLEOTIDE SEQUENCE [LARGE SCALE GENOMIC DNA]</scope>
    <source>
        <strain evidence="2 3">DSM 6462</strain>
    </source>
</reference>
<organism evidence="2 3">
    <name type="scientific">Chelatococcus asaccharovorans</name>
    <dbReference type="NCBI Taxonomy" id="28210"/>
    <lineage>
        <taxon>Bacteria</taxon>
        <taxon>Pseudomonadati</taxon>
        <taxon>Pseudomonadota</taxon>
        <taxon>Alphaproteobacteria</taxon>
        <taxon>Hyphomicrobiales</taxon>
        <taxon>Chelatococcaceae</taxon>
        <taxon>Chelatococcus</taxon>
    </lineage>
</organism>
<feature type="region of interest" description="Disordered" evidence="1">
    <location>
        <begin position="84"/>
        <end position="108"/>
    </location>
</feature>
<evidence type="ECO:0000313" key="3">
    <source>
        <dbReference type="Proteomes" id="UP000248021"/>
    </source>
</evidence>
<evidence type="ECO:0000313" key="2">
    <source>
        <dbReference type="EMBL" id="PXW56430.1"/>
    </source>
</evidence>